<reference evidence="3 4" key="1">
    <citation type="submission" date="2017-06" db="EMBL/GenBank/DDBJ databases">
        <authorList>
            <person name="Kim H.J."/>
            <person name="Triplett B.A."/>
        </authorList>
    </citation>
    <scope>NUCLEOTIDE SEQUENCE [LARGE SCALE GENOMIC DNA]</scope>
    <source>
        <strain evidence="3 4">CGMCC 4.2132</strain>
    </source>
</reference>
<proteinExistence type="predicted"/>
<dbReference type="RefSeq" id="WP_089207832.1">
    <property type="nucleotide sequence ID" value="NZ_FZOD01000012.1"/>
</dbReference>
<feature type="domain" description="F5/8 type C" evidence="2">
    <location>
        <begin position="161"/>
        <end position="299"/>
    </location>
</feature>
<dbReference type="PANTHER" id="PTHR45713:SF6">
    <property type="entry name" value="F5_8 TYPE C DOMAIN-CONTAINING PROTEIN"/>
    <property type="match status" value="1"/>
</dbReference>
<name>A0A239FS59_9ACTN</name>
<dbReference type="SUPFAM" id="SSF49785">
    <property type="entry name" value="Galactose-binding domain-like"/>
    <property type="match status" value="2"/>
</dbReference>
<feature type="domain" description="F5/8 type C" evidence="2">
    <location>
        <begin position="21"/>
        <end position="158"/>
    </location>
</feature>
<dbReference type="EMBL" id="FZOD01000012">
    <property type="protein sequence ID" value="SNS59062.1"/>
    <property type="molecule type" value="Genomic_DNA"/>
</dbReference>
<keyword evidence="4" id="KW-1185">Reference proteome</keyword>
<feature type="signal peptide" evidence="1">
    <location>
        <begin position="1"/>
        <end position="30"/>
    </location>
</feature>
<dbReference type="PANTHER" id="PTHR45713">
    <property type="entry name" value="FTP DOMAIN-CONTAINING PROTEIN"/>
    <property type="match status" value="1"/>
</dbReference>
<dbReference type="InterPro" id="IPR011050">
    <property type="entry name" value="Pectin_lyase_fold/virulence"/>
</dbReference>
<dbReference type="SUPFAM" id="SSF51126">
    <property type="entry name" value="Pectin lyase-like"/>
    <property type="match status" value="1"/>
</dbReference>
<evidence type="ECO:0000259" key="2">
    <source>
        <dbReference type="PROSITE" id="PS50022"/>
    </source>
</evidence>
<dbReference type="AlphaFoldDB" id="A0A239FS59"/>
<sequence>MRGLFRPAVLWTALAVLAALIAVPSTPAFAATLLSQGKTATSSSTENAGTPASYAFDGNLGTRWSSANTDSQWLQVDLGASATISQVVLNWEAAYGSGYKIQASANGTTWTDLKTVTGGDGGADTWDVTGSGRYVRMLGVTRATGYGYSLWEFQVLGTPGGTDPGTGGSCTTTNAALNKPASASSVQIAGTPASGAFDGNNGTRWSSAAGDPQWVQVDLGSALNICKIDLRWEAAYATAFKLQASTDGTTWTDLKTVTGATGGNQSYDVSGSGRYVRMNGTARGTAYGYSLWEFAVYTTTTGGPTDPPPTGGGGDLGPNVHVFDPSMSTASIQSQLDTVFAQQESAQFGTGRHAFLFKPGTYNVNAKVGFYTSIMGLGQNPDDVTLSGVTVDAGWFGGNATQNFWRSTENLSVQPPGGTNQWAVSQAAPFRRMHIKGALNLAPTGYGWASGGYIADSKIDGAVGPYSQQQWYTRDSSVGGWVNGVWNMVFSGVTGAPATNFLDQSYTTLDNTPISREKPYLYADSSGYRVFVPSKRTNARGVSWANGSTPGTSLPLSQFFVAKPSDSAATINAALGSGLNLLLTPGIYNLSQPINVTRANTVVLGLGLATLIPGGGVSAVKVADVDGVKLAGFLIDAGTQKSDVLLEIGPQGSSADHAANPTTMQDVFVRIGGAFAGNATTSVVVNSDDVIIDHTWLWRGDHGAGIGWNVNTAETGLIVNGDDVLATGLFVEHFRKYDVEWYGERGRTIFFQNEKAYDPPNQAAFMNGTTKGWAAYKVGPAVNTHEGWGLGSYVYFNVDPTIEVENGFEAPVKPGVKFHSLLTVSLGGAGKINHVINGVGGPAQGTATIPSKLVSYP</sequence>
<dbReference type="InterPro" id="IPR051941">
    <property type="entry name" value="BG_Antigen-Binding_Lectin"/>
</dbReference>
<evidence type="ECO:0000313" key="3">
    <source>
        <dbReference type="EMBL" id="SNS59062.1"/>
    </source>
</evidence>
<dbReference type="InterPro" id="IPR008979">
    <property type="entry name" value="Galactose-bd-like_sf"/>
</dbReference>
<dbReference type="Pfam" id="PF00754">
    <property type="entry name" value="F5_F8_type_C"/>
    <property type="match status" value="2"/>
</dbReference>
<dbReference type="CDD" id="cd23669">
    <property type="entry name" value="GH55_SacteLam55A-like"/>
    <property type="match status" value="1"/>
</dbReference>
<dbReference type="Gene3D" id="2.60.120.260">
    <property type="entry name" value="Galactose-binding domain-like"/>
    <property type="match status" value="2"/>
</dbReference>
<keyword evidence="1" id="KW-0732">Signal</keyword>
<dbReference type="Proteomes" id="UP000198282">
    <property type="component" value="Unassembled WGS sequence"/>
</dbReference>
<gene>
    <name evidence="3" type="ORF">SAMN05216276_101242</name>
</gene>
<dbReference type="OrthoDB" id="2479530at2"/>
<evidence type="ECO:0000313" key="4">
    <source>
        <dbReference type="Proteomes" id="UP000198282"/>
    </source>
</evidence>
<accession>A0A239FS59</accession>
<feature type="chain" id="PRO_5013009123" evidence="1">
    <location>
        <begin position="31"/>
        <end position="857"/>
    </location>
</feature>
<protein>
    <submittedName>
        <fullName evidence="3">F5/8 type C domain-containing protein</fullName>
    </submittedName>
</protein>
<dbReference type="InterPro" id="IPR059186">
    <property type="entry name" value="SACTE_4363"/>
</dbReference>
<dbReference type="PROSITE" id="PS50022">
    <property type="entry name" value="FA58C_3"/>
    <property type="match status" value="2"/>
</dbReference>
<dbReference type="InterPro" id="IPR000421">
    <property type="entry name" value="FA58C"/>
</dbReference>
<organism evidence="3 4">
    <name type="scientific">Streptosporangium subroseum</name>
    <dbReference type="NCBI Taxonomy" id="106412"/>
    <lineage>
        <taxon>Bacteria</taxon>
        <taxon>Bacillati</taxon>
        <taxon>Actinomycetota</taxon>
        <taxon>Actinomycetes</taxon>
        <taxon>Streptosporangiales</taxon>
        <taxon>Streptosporangiaceae</taxon>
        <taxon>Streptosporangium</taxon>
    </lineage>
</organism>
<evidence type="ECO:0000256" key="1">
    <source>
        <dbReference type="SAM" id="SignalP"/>
    </source>
</evidence>